<feature type="transmembrane region" description="Helical" evidence="10">
    <location>
        <begin position="117"/>
        <end position="138"/>
    </location>
</feature>
<feature type="transmembrane region" description="Helical" evidence="10">
    <location>
        <begin position="335"/>
        <end position="352"/>
    </location>
</feature>
<comment type="caution">
    <text evidence="12">The sequence shown here is derived from an EMBL/GenBank/DDBJ whole genome shotgun (WGS) entry which is preliminary data.</text>
</comment>
<dbReference type="InterPro" id="IPR008915">
    <property type="entry name" value="Peptidase_M50"/>
</dbReference>
<keyword evidence="7" id="KW-0809">Transit peptide</keyword>
<dbReference type="InterPro" id="IPR044838">
    <property type="entry name" value="EGY1-like"/>
</dbReference>
<feature type="transmembrane region" description="Helical" evidence="10">
    <location>
        <begin position="150"/>
        <end position="170"/>
    </location>
</feature>
<evidence type="ECO:0000313" key="13">
    <source>
        <dbReference type="Proteomes" id="UP000318661"/>
    </source>
</evidence>
<dbReference type="GO" id="GO:0016020">
    <property type="term" value="C:membrane"/>
    <property type="evidence" value="ECO:0007669"/>
    <property type="project" value="UniProtKB-SubCell"/>
</dbReference>
<reference evidence="12 13" key="1">
    <citation type="journal article" date="2019" name="Nat. Microbiol.">
        <title>Mediterranean grassland soil C-N compound turnover is dependent on rainfall and depth, and is mediated by genomically divergent microorganisms.</title>
        <authorList>
            <person name="Diamond S."/>
            <person name="Andeer P.F."/>
            <person name="Li Z."/>
            <person name="Crits-Christoph A."/>
            <person name="Burstein D."/>
            <person name="Anantharaman K."/>
            <person name="Lane K.R."/>
            <person name="Thomas B.C."/>
            <person name="Pan C."/>
            <person name="Northen T.R."/>
            <person name="Banfield J.F."/>
        </authorList>
    </citation>
    <scope>NUCLEOTIDE SEQUENCE [LARGE SCALE GENOMIC DNA]</scope>
    <source>
        <strain evidence="12">NP_2</strain>
    </source>
</reference>
<feature type="transmembrane region" description="Helical" evidence="10">
    <location>
        <begin position="85"/>
        <end position="105"/>
    </location>
</feature>
<evidence type="ECO:0000313" key="12">
    <source>
        <dbReference type="EMBL" id="TMJ09348.1"/>
    </source>
</evidence>
<sequence length="359" mass="39130">MFQPTWEVENLHRLVSEYFPVTGVLDDGGRPAFTVQLPPDSKVRFLGLRRRLQATGLLPLLRRRVDRAVLAFMPQPPRGRWRWQINLLLFVLTIGTTFLAGYGMGSIAGAPGSAPDAVASGIAFSTSLLLILVVHEMGHKLVSMAHGIDASLPYFLPMTPPIGTMGAIIVTREPAPNRDALLDLGASGPIAGFLVALGVIILGLSRSFVLDPSAVHNQLLVNYPDPLLVQWLTRLVVRPQDGQLILMHPILFAGWIGLLVTSINLLPASMLDGGHVVRAIFGARRHRLISFAAVAAALALRYWLMAVLLLVFLLRLRRDHPGPLDDVSPLSRSRLLVALILLGIFVVSVVPVDVTPVRF</sequence>
<evidence type="ECO:0000256" key="8">
    <source>
        <dbReference type="ARBA" id="ARBA00022989"/>
    </source>
</evidence>
<organism evidence="12 13">
    <name type="scientific">Candidatus Segetimicrobium genomatis</name>
    <dbReference type="NCBI Taxonomy" id="2569760"/>
    <lineage>
        <taxon>Bacteria</taxon>
        <taxon>Bacillati</taxon>
        <taxon>Candidatus Sysuimicrobiota</taxon>
        <taxon>Candidatus Sysuimicrobiia</taxon>
        <taxon>Candidatus Sysuimicrobiales</taxon>
        <taxon>Candidatus Segetimicrobiaceae</taxon>
        <taxon>Candidatus Segetimicrobium</taxon>
    </lineage>
</organism>
<proteinExistence type="inferred from homology"/>
<dbReference type="AlphaFoldDB" id="A0A537LMV7"/>
<keyword evidence="4 12" id="KW-0645">Protease</keyword>
<dbReference type="PANTHER" id="PTHR31412">
    <property type="entry name" value="ZINC METALLOPROTEASE EGY1"/>
    <property type="match status" value="1"/>
</dbReference>
<dbReference type="Pfam" id="PF02163">
    <property type="entry name" value="Peptidase_M50"/>
    <property type="match status" value="1"/>
</dbReference>
<evidence type="ECO:0000256" key="4">
    <source>
        <dbReference type="ARBA" id="ARBA00022670"/>
    </source>
</evidence>
<evidence type="ECO:0000256" key="6">
    <source>
        <dbReference type="ARBA" id="ARBA00022801"/>
    </source>
</evidence>
<keyword evidence="8 10" id="KW-1133">Transmembrane helix</keyword>
<protein>
    <submittedName>
        <fullName evidence="12">Site-2 protease family protein</fullName>
    </submittedName>
</protein>
<comment type="similarity">
    <text evidence="3">Belongs to the peptidase M50B family.</text>
</comment>
<evidence type="ECO:0000256" key="3">
    <source>
        <dbReference type="ARBA" id="ARBA00007931"/>
    </source>
</evidence>
<dbReference type="EMBL" id="VBAJ01000057">
    <property type="protein sequence ID" value="TMJ09348.1"/>
    <property type="molecule type" value="Genomic_DNA"/>
</dbReference>
<feature type="transmembrane region" description="Helical" evidence="10">
    <location>
        <begin position="190"/>
        <end position="209"/>
    </location>
</feature>
<evidence type="ECO:0000256" key="2">
    <source>
        <dbReference type="ARBA" id="ARBA00004141"/>
    </source>
</evidence>
<gene>
    <name evidence="12" type="ORF">E6G99_02790</name>
</gene>
<keyword evidence="5 10" id="KW-0812">Transmembrane</keyword>
<evidence type="ECO:0000256" key="9">
    <source>
        <dbReference type="ARBA" id="ARBA00023136"/>
    </source>
</evidence>
<feature type="transmembrane region" description="Helical" evidence="10">
    <location>
        <begin position="244"/>
        <end position="268"/>
    </location>
</feature>
<comment type="cofactor">
    <cofactor evidence="1">
        <name>Zn(2+)</name>
        <dbReference type="ChEBI" id="CHEBI:29105"/>
    </cofactor>
</comment>
<keyword evidence="9 10" id="KW-0472">Membrane</keyword>
<dbReference type="GO" id="GO:0006508">
    <property type="term" value="P:proteolysis"/>
    <property type="evidence" value="ECO:0007669"/>
    <property type="project" value="UniProtKB-KW"/>
</dbReference>
<evidence type="ECO:0000259" key="11">
    <source>
        <dbReference type="Pfam" id="PF02163"/>
    </source>
</evidence>
<comment type="subcellular location">
    <subcellularLocation>
        <location evidence="2">Membrane</location>
        <topology evidence="2">Multi-pass membrane protein</topology>
    </subcellularLocation>
</comment>
<dbReference type="Proteomes" id="UP000318661">
    <property type="component" value="Unassembled WGS sequence"/>
</dbReference>
<feature type="transmembrane region" description="Helical" evidence="10">
    <location>
        <begin position="288"/>
        <end position="314"/>
    </location>
</feature>
<name>A0A537LMV7_9BACT</name>
<dbReference type="PANTHER" id="PTHR31412:SF0">
    <property type="entry name" value="ZINC METALLOPROTEASE EGY1, CHLOROPLASTIC-RELATED"/>
    <property type="match status" value="1"/>
</dbReference>
<feature type="domain" description="Peptidase M50" evidence="11">
    <location>
        <begin position="124"/>
        <end position="306"/>
    </location>
</feature>
<dbReference type="CDD" id="cd06160">
    <property type="entry name" value="S2P-M50_like_2"/>
    <property type="match status" value="1"/>
</dbReference>
<evidence type="ECO:0000256" key="5">
    <source>
        <dbReference type="ARBA" id="ARBA00022692"/>
    </source>
</evidence>
<evidence type="ECO:0000256" key="10">
    <source>
        <dbReference type="SAM" id="Phobius"/>
    </source>
</evidence>
<accession>A0A537LMV7</accession>
<dbReference type="GO" id="GO:0008233">
    <property type="term" value="F:peptidase activity"/>
    <property type="evidence" value="ECO:0007669"/>
    <property type="project" value="UniProtKB-KW"/>
</dbReference>
<keyword evidence="6" id="KW-0378">Hydrolase</keyword>
<evidence type="ECO:0000256" key="1">
    <source>
        <dbReference type="ARBA" id="ARBA00001947"/>
    </source>
</evidence>
<evidence type="ECO:0000256" key="7">
    <source>
        <dbReference type="ARBA" id="ARBA00022946"/>
    </source>
</evidence>